<dbReference type="EMBL" id="AB996601">
    <property type="protein sequence ID" value="BAS01635.1"/>
    <property type="molecule type" value="Genomic_DNA"/>
</dbReference>
<geneLocation type="nucleomorph" evidence="2"/>
<keyword evidence="1" id="KW-1133">Transmembrane helix</keyword>
<feature type="transmembrane region" description="Helical" evidence="1">
    <location>
        <begin position="214"/>
        <end position="230"/>
    </location>
</feature>
<feature type="transmembrane region" description="Helical" evidence="1">
    <location>
        <begin position="250"/>
        <end position="272"/>
    </location>
</feature>
<organism evidence="2">
    <name type="scientific">Lotharella vacuolata</name>
    <dbReference type="NCBI Taxonomy" id="74820"/>
    <lineage>
        <taxon>Eukaryota</taxon>
        <taxon>Sar</taxon>
        <taxon>Rhizaria</taxon>
        <taxon>Cercozoa</taxon>
        <taxon>Chlorarachniophyceae</taxon>
        <taxon>Lotharella</taxon>
    </lineage>
</organism>
<keyword evidence="1" id="KW-0472">Membrane</keyword>
<keyword evidence="1" id="KW-0812">Transmembrane</keyword>
<protein>
    <submittedName>
        <fullName evidence="2">Uncharacterized protein</fullName>
    </submittedName>
</protein>
<feature type="transmembrane region" description="Helical" evidence="1">
    <location>
        <begin position="152"/>
        <end position="170"/>
    </location>
</feature>
<accession>A0A0H5BK86</accession>
<feature type="transmembrane region" description="Helical" evidence="1">
    <location>
        <begin position="47"/>
        <end position="65"/>
    </location>
</feature>
<proteinExistence type="predicted"/>
<sequence length="292" mass="35826">MPILLKYHKLTTTCKIWMYLKKFKKKYTLYILKKIFFIYKFFDIKSVYIKTFFILLNIVSLFPHTNQPTNNSLHEISKILFNNFFHKILFQIFFNKIYIHNYDIKFQLLNIIIYFFDLYNTCHKNYYFITFIKYFLLQSMYLIFLNCHFLNLVFKLIYPGLIFNLSNIIHKNSNQFSTFFTNYNYIACINFLIAQNIIKINFMNKKKIFSKSHYKIYYGSITYLNLIIYYKKIIKNKKIALFLLIINRNISFLLKTSTLIMFTNIKFLLLIIKKHNIKYHKKKKLFKSIIEY</sequence>
<evidence type="ECO:0000313" key="2">
    <source>
        <dbReference type="EMBL" id="BAS01635.1"/>
    </source>
</evidence>
<evidence type="ECO:0000256" key="1">
    <source>
        <dbReference type="SAM" id="Phobius"/>
    </source>
</evidence>
<reference evidence="2" key="1">
    <citation type="journal article" date="2015" name="Genome Biol. Evol.">
        <title>Nucleomorph Genome Sequences of Two Chlorarachniophytes, Amorphochlora amoebiformis and Lotharella vacuolata.</title>
        <authorList>
            <person name="Suzuki S."/>
            <person name="Shirato S."/>
            <person name="Hirakawa Y."/>
            <person name="Ishida K."/>
        </authorList>
    </citation>
    <scope>NUCLEOTIDE SEQUENCE</scope>
    <source>
        <strain evidence="2">CCMP240</strain>
    </source>
</reference>
<feature type="transmembrane region" description="Helical" evidence="1">
    <location>
        <begin position="182"/>
        <end position="202"/>
    </location>
</feature>
<dbReference type="AlphaFoldDB" id="A0A0H5BK86"/>
<keyword evidence="2" id="KW-0542">Nucleomorph</keyword>
<name>A0A0H5BK86_9EUKA</name>